<sequence>MKQINIAEEYTITPGARYKKDGAFSGEDFREKYLEPLFVTGDKSKITIVLDGTMGYATSFLEESFGGLVRKFGDKYTNEEIFNRFIFISDEEPACIDEIKQYILEARYSK</sequence>
<dbReference type="AlphaFoldDB" id="A0AA86DYB1"/>
<accession>A0AA86DYB1</accession>
<gene>
    <name evidence="2" type="ORF">SMUL_1738</name>
</gene>
<dbReference type="RefSeq" id="WP_025344863.1">
    <property type="nucleotide sequence ID" value="NZ_CP007201.1"/>
</dbReference>
<evidence type="ECO:0000313" key="3">
    <source>
        <dbReference type="Proteomes" id="UP000019322"/>
    </source>
</evidence>
<proteinExistence type="predicted"/>
<name>A0AA86DYB1_SULMK</name>
<organism evidence="2 3">
    <name type="scientific">Sulfurospirillum multivorans (strain DM 12446 / JCM 15788 / NBRC 109480)</name>
    <dbReference type="NCBI Taxonomy" id="1150621"/>
    <lineage>
        <taxon>Bacteria</taxon>
        <taxon>Pseudomonadati</taxon>
        <taxon>Campylobacterota</taxon>
        <taxon>Epsilonproteobacteria</taxon>
        <taxon>Campylobacterales</taxon>
        <taxon>Sulfurospirillaceae</taxon>
        <taxon>Sulfurospirillum</taxon>
    </lineage>
</organism>
<evidence type="ECO:0000259" key="1">
    <source>
        <dbReference type="Pfam" id="PF14213"/>
    </source>
</evidence>
<dbReference type="InterPro" id="IPR025474">
    <property type="entry name" value="DUF4325"/>
</dbReference>
<dbReference type="Pfam" id="PF14213">
    <property type="entry name" value="DUF4325"/>
    <property type="match status" value="1"/>
</dbReference>
<dbReference type="EMBL" id="CP007201">
    <property type="protein sequence ID" value="AHJ12993.1"/>
    <property type="molecule type" value="Genomic_DNA"/>
</dbReference>
<dbReference type="Proteomes" id="UP000019322">
    <property type="component" value="Chromosome"/>
</dbReference>
<reference evidence="2 3" key="1">
    <citation type="journal article" date="2014" name="Environ. Microbiol.">
        <title>Insights into organohalide respiration and the versatile catabolism of Sulfurospirillum multivorans gained from comparative genomics and physiological studies.</title>
        <authorList>
            <person name="Goris T."/>
            <person name="Schubert T."/>
            <person name="Gadkari J."/>
            <person name="Wubet T."/>
            <person name="Tarkka M."/>
            <person name="Buscot F."/>
            <person name="Adrian L."/>
            <person name="Diekert G."/>
        </authorList>
    </citation>
    <scope>NUCLEOTIDE SEQUENCE [LARGE SCALE GENOMIC DNA]</scope>
    <source>
        <strain evidence="3">DM 12446 / JCM 15788 / NBRC 109480</strain>
    </source>
</reference>
<feature type="domain" description="DUF4325" evidence="1">
    <location>
        <begin position="25"/>
        <end position="93"/>
    </location>
</feature>
<dbReference type="KEGG" id="smul:SMUL_1738"/>
<protein>
    <recommendedName>
        <fullName evidence="1">DUF4325 domain-containing protein</fullName>
    </recommendedName>
</protein>
<evidence type="ECO:0000313" key="2">
    <source>
        <dbReference type="EMBL" id="AHJ12993.1"/>
    </source>
</evidence>